<evidence type="ECO:0000313" key="3">
    <source>
        <dbReference type="Proteomes" id="UP000594263"/>
    </source>
</evidence>
<proteinExistence type="predicted"/>
<feature type="compositionally biased region" description="Basic and acidic residues" evidence="1">
    <location>
        <begin position="37"/>
        <end position="50"/>
    </location>
</feature>
<keyword evidence="3" id="KW-1185">Reference proteome</keyword>
<dbReference type="EnsemblPlants" id="Kaladp0048s0444.1.v1.1">
    <property type="protein sequence ID" value="Kaladp0048s0444.1.v1.1.CDS.1"/>
    <property type="gene ID" value="Kaladp0048s0444.v1.1"/>
</dbReference>
<evidence type="ECO:0000256" key="1">
    <source>
        <dbReference type="SAM" id="MobiDB-lite"/>
    </source>
</evidence>
<feature type="region of interest" description="Disordered" evidence="1">
    <location>
        <begin position="125"/>
        <end position="144"/>
    </location>
</feature>
<feature type="compositionally biased region" description="Basic and acidic residues" evidence="1">
    <location>
        <begin position="1"/>
        <end position="10"/>
    </location>
</feature>
<dbReference type="PANTHER" id="PTHR33647">
    <property type="entry name" value="OS01G0793900 PROTEIN"/>
    <property type="match status" value="1"/>
</dbReference>
<evidence type="ECO:0000313" key="2">
    <source>
        <dbReference type="EnsemblPlants" id="Kaladp0048s0444.1.v1.1.CDS.1"/>
    </source>
</evidence>
<sequence>MGNCLKKESTSEWGGEEWGLLNSKPRKPAPAEPSTETESRRRGRSENKCKKVSFDTHVEVFGGEYEEEAELKVGEEKESKAGVEQVRIRITKKHLEELLGKVEIQSLSVNEIMSCLIKEHLTELQQDGQAHEPWRSISTTAPEL</sequence>
<dbReference type="AlphaFoldDB" id="A0A7N0U012"/>
<dbReference type="PANTHER" id="PTHR33647:SF5">
    <property type="entry name" value="OS01G0793900 PROTEIN"/>
    <property type="match status" value="1"/>
</dbReference>
<dbReference type="Proteomes" id="UP000594263">
    <property type="component" value="Unplaced"/>
</dbReference>
<dbReference type="Gramene" id="Kaladp0048s0444.1.v1.1">
    <property type="protein sequence ID" value="Kaladp0048s0444.1.v1.1.CDS.1"/>
    <property type="gene ID" value="Kaladp0048s0444.v1.1"/>
</dbReference>
<organism evidence="2 3">
    <name type="scientific">Kalanchoe fedtschenkoi</name>
    <name type="common">Lavender scallops</name>
    <name type="synonym">South American air plant</name>
    <dbReference type="NCBI Taxonomy" id="63787"/>
    <lineage>
        <taxon>Eukaryota</taxon>
        <taxon>Viridiplantae</taxon>
        <taxon>Streptophyta</taxon>
        <taxon>Embryophyta</taxon>
        <taxon>Tracheophyta</taxon>
        <taxon>Spermatophyta</taxon>
        <taxon>Magnoliopsida</taxon>
        <taxon>eudicotyledons</taxon>
        <taxon>Gunneridae</taxon>
        <taxon>Pentapetalae</taxon>
        <taxon>Saxifragales</taxon>
        <taxon>Crassulaceae</taxon>
        <taxon>Kalanchoe</taxon>
    </lineage>
</organism>
<reference evidence="2" key="1">
    <citation type="submission" date="2021-01" db="UniProtKB">
        <authorList>
            <consortium name="EnsemblPlants"/>
        </authorList>
    </citation>
    <scope>IDENTIFICATION</scope>
</reference>
<feature type="region of interest" description="Disordered" evidence="1">
    <location>
        <begin position="1"/>
        <end position="50"/>
    </location>
</feature>
<protein>
    <submittedName>
        <fullName evidence="2">Uncharacterized protein</fullName>
    </submittedName>
</protein>
<name>A0A7N0U012_KALFE</name>
<accession>A0A7N0U012</accession>